<reference evidence="2 3" key="1">
    <citation type="submission" date="2023-04" db="EMBL/GenBank/DDBJ databases">
        <title>Forest soil microbial communities from Buena Vista Peninsula, Colon Province, Panama.</title>
        <authorList>
            <person name="Bouskill N."/>
        </authorList>
    </citation>
    <scope>NUCLEOTIDE SEQUENCE [LARGE SCALE GENOMIC DNA]</scope>
    <source>
        <strain evidence="2 3">GGS1</strain>
    </source>
</reference>
<name>A0ABT6M205_9ACTN</name>
<proteinExistence type="predicted"/>
<sequence length="64" mass="7037">MHAGTSSPIPDAAGSSRYDAACPPPTDTFTVLPAALSSLIFEKQRWRPDQNYPHCTHAAHLMDW</sequence>
<evidence type="ECO:0000313" key="2">
    <source>
        <dbReference type="EMBL" id="MDH6222590.1"/>
    </source>
</evidence>
<evidence type="ECO:0000313" key="3">
    <source>
        <dbReference type="Proteomes" id="UP001160499"/>
    </source>
</evidence>
<organism evidence="2 3">
    <name type="scientific">Streptomyces pseudovenezuelae</name>
    <dbReference type="NCBI Taxonomy" id="67350"/>
    <lineage>
        <taxon>Bacteria</taxon>
        <taxon>Bacillati</taxon>
        <taxon>Actinomycetota</taxon>
        <taxon>Actinomycetes</taxon>
        <taxon>Kitasatosporales</taxon>
        <taxon>Streptomycetaceae</taxon>
        <taxon>Streptomyces</taxon>
        <taxon>Streptomyces aurantiacus group</taxon>
    </lineage>
</organism>
<dbReference type="Proteomes" id="UP001160499">
    <property type="component" value="Unassembled WGS sequence"/>
</dbReference>
<evidence type="ECO:0000256" key="1">
    <source>
        <dbReference type="SAM" id="MobiDB-lite"/>
    </source>
</evidence>
<accession>A0ABT6M205</accession>
<feature type="region of interest" description="Disordered" evidence="1">
    <location>
        <begin position="1"/>
        <end position="21"/>
    </location>
</feature>
<comment type="caution">
    <text evidence="2">The sequence shown here is derived from an EMBL/GenBank/DDBJ whole genome shotgun (WGS) entry which is preliminary data.</text>
</comment>
<keyword evidence="3" id="KW-1185">Reference proteome</keyword>
<dbReference type="EMBL" id="JARXVH010000037">
    <property type="protein sequence ID" value="MDH6222590.1"/>
    <property type="molecule type" value="Genomic_DNA"/>
</dbReference>
<gene>
    <name evidence="2" type="ORF">M2283_009941</name>
</gene>
<protein>
    <submittedName>
        <fullName evidence="2">Uncharacterized protein</fullName>
    </submittedName>
</protein>